<dbReference type="Proteomes" id="UP001152799">
    <property type="component" value="Chromosome 5"/>
</dbReference>
<name>A0A9N9MRL6_9CUCU</name>
<evidence type="ECO:0000313" key="2">
    <source>
        <dbReference type="Proteomes" id="UP001152799"/>
    </source>
</evidence>
<sequence length="287" mass="32443">MENRVFAKCKICQETFDTDTLLQNIKDNYFCRNCFKESFFVRSRPAAQGDLGTQKKTESEFIPNPDQYVTSNKHHLPSLDGFSTSSVTSMSRLPLQCPCCYNHVSMSTLEHHFKRDHSSKVPIVSIDLDMCCASEFDPELIQYKAPQCFFLLKLQNVGRSYDSLNEKPMVLIIAARLSCKDIDSDSEDSECDDDDSSLNSDKVSRQGDQIIIWAACNIQTTLSCTVAVSMINKEIRNKFFGKMLCLQETPQTVCKEGYGLMLSHLQCQGMTENGRKPLVLEVVVHSP</sequence>
<dbReference type="EMBL" id="OU892281">
    <property type="protein sequence ID" value="CAG9769538.1"/>
    <property type="molecule type" value="Genomic_DNA"/>
</dbReference>
<keyword evidence="2" id="KW-1185">Reference proteome</keyword>
<proteinExistence type="predicted"/>
<dbReference type="AlphaFoldDB" id="A0A9N9MRL6"/>
<dbReference type="OrthoDB" id="6762376at2759"/>
<reference evidence="1" key="1">
    <citation type="submission" date="2022-01" db="EMBL/GenBank/DDBJ databases">
        <authorList>
            <person name="King R."/>
        </authorList>
    </citation>
    <scope>NUCLEOTIDE SEQUENCE</scope>
</reference>
<evidence type="ECO:0000313" key="1">
    <source>
        <dbReference type="EMBL" id="CAG9769538.1"/>
    </source>
</evidence>
<gene>
    <name evidence="1" type="ORF">CEUTPL_LOCUS10045</name>
</gene>
<protein>
    <submittedName>
        <fullName evidence="1">Uncharacterized protein</fullName>
    </submittedName>
</protein>
<accession>A0A9N9MRL6</accession>
<organism evidence="1 2">
    <name type="scientific">Ceutorhynchus assimilis</name>
    <name type="common">cabbage seed weevil</name>
    <dbReference type="NCBI Taxonomy" id="467358"/>
    <lineage>
        <taxon>Eukaryota</taxon>
        <taxon>Metazoa</taxon>
        <taxon>Ecdysozoa</taxon>
        <taxon>Arthropoda</taxon>
        <taxon>Hexapoda</taxon>
        <taxon>Insecta</taxon>
        <taxon>Pterygota</taxon>
        <taxon>Neoptera</taxon>
        <taxon>Endopterygota</taxon>
        <taxon>Coleoptera</taxon>
        <taxon>Polyphaga</taxon>
        <taxon>Cucujiformia</taxon>
        <taxon>Curculionidae</taxon>
        <taxon>Ceutorhynchinae</taxon>
        <taxon>Ceutorhynchus</taxon>
    </lineage>
</organism>